<evidence type="ECO:0000313" key="2">
    <source>
        <dbReference type="Proteomes" id="UP001193035"/>
    </source>
</evidence>
<gene>
    <name evidence="1" type="ORF">FGK63_12720</name>
</gene>
<dbReference type="RefSeq" id="WP_138842788.1">
    <property type="nucleotide sequence ID" value="NZ_VCPD01000004.1"/>
</dbReference>
<organism evidence="1 2">
    <name type="scientific">Ruegeria sediminis</name>
    <dbReference type="NCBI Taxonomy" id="2583820"/>
    <lineage>
        <taxon>Bacteria</taxon>
        <taxon>Pseudomonadati</taxon>
        <taxon>Pseudomonadota</taxon>
        <taxon>Alphaproteobacteria</taxon>
        <taxon>Rhodobacterales</taxon>
        <taxon>Roseobacteraceae</taxon>
        <taxon>Ruegeria</taxon>
    </lineage>
</organism>
<reference evidence="1 2" key="1">
    <citation type="submission" date="2019-05" db="EMBL/GenBank/DDBJ databases">
        <title>Ruegeria sp. nov., isolated from tidal flat.</title>
        <authorList>
            <person name="Kim W."/>
        </authorList>
    </citation>
    <scope>NUCLEOTIDE SEQUENCE [LARGE SCALE GENOMIC DNA]</scope>
    <source>
        <strain evidence="1 2">CAU 1488</strain>
    </source>
</reference>
<sequence>MIHLTPSQRAQLYLAMTKALDVSDDPETREEAQRLALCQLVADYSGGEGKFALHEAFRLADALDYYLTDHAGAGPHGFSVANVARLVGGDKDVVRAALRLLGALPTHDSEAPDDWSTAPGRKVESIRFPRDLLADYIRLELEEAEQFAAKLC</sequence>
<dbReference type="Proteomes" id="UP001193035">
    <property type="component" value="Unassembled WGS sequence"/>
</dbReference>
<evidence type="ECO:0000313" key="1">
    <source>
        <dbReference type="EMBL" id="TMV06974.1"/>
    </source>
</evidence>
<dbReference type="EMBL" id="VCPD01000004">
    <property type="protein sequence ID" value="TMV06974.1"/>
    <property type="molecule type" value="Genomic_DNA"/>
</dbReference>
<keyword evidence="2" id="KW-1185">Reference proteome</keyword>
<comment type="caution">
    <text evidence="1">The sequence shown here is derived from an EMBL/GenBank/DDBJ whole genome shotgun (WGS) entry which is preliminary data.</text>
</comment>
<accession>A0ABY2WW45</accession>
<protein>
    <submittedName>
        <fullName evidence="1">Uncharacterized protein</fullName>
    </submittedName>
</protein>
<name>A0ABY2WW45_9RHOB</name>
<proteinExistence type="predicted"/>